<feature type="domain" description="C2H2-type" evidence="8">
    <location>
        <begin position="491"/>
        <end position="518"/>
    </location>
</feature>
<feature type="domain" description="C2H2-type" evidence="8">
    <location>
        <begin position="364"/>
        <end position="395"/>
    </location>
</feature>
<keyword evidence="11" id="KW-1185">Reference proteome</keyword>
<gene>
    <name evidence="10" type="ORF">CHILSU_LOCUS7498</name>
</gene>
<feature type="domain" description="C2H2-type" evidence="8">
    <location>
        <begin position="519"/>
        <end position="547"/>
    </location>
</feature>
<dbReference type="SUPFAM" id="SSF57667">
    <property type="entry name" value="beta-beta-alpha zinc fingers"/>
    <property type="match status" value="4"/>
</dbReference>
<dbReference type="Gene3D" id="3.30.160.60">
    <property type="entry name" value="Classic Zinc Finger"/>
    <property type="match status" value="7"/>
</dbReference>
<dbReference type="PANTHER" id="PTHR24379">
    <property type="entry name" value="KRAB AND ZINC FINGER DOMAIN-CONTAINING"/>
    <property type="match status" value="1"/>
</dbReference>
<evidence type="ECO:0000259" key="9">
    <source>
        <dbReference type="PROSITE" id="PS51915"/>
    </source>
</evidence>
<dbReference type="InterPro" id="IPR013087">
    <property type="entry name" value="Znf_C2H2_type"/>
</dbReference>
<dbReference type="PROSITE" id="PS50157">
    <property type="entry name" value="ZINC_FINGER_C2H2_2"/>
    <property type="match status" value="8"/>
</dbReference>
<feature type="domain" description="C2H2-type" evidence="8">
    <location>
        <begin position="218"/>
        <end position="241"/>
    </location>
</feature>
<feature type="chain" id="PRO_5045311530" evidence="7">
    <location>
        <begin position="23"/>
        <end position="565"/>
    </location>
</feature>
<dbReference type="Proteomes" id="UP001153292">
    <property type="component" value="Chromosome 27"/>
</dbReference>
<protein>
    <submittedName>
        <fullName evidence="10">Uncharacterized protein</fullName>
    </submittedName>
</protein>
<keyword evidence="2" id="KW-0677">Repeat</keyword>
<evidence type="ECO:0000256" key="7">
    <source>
        <dbReference type="SAM" id="SignalP"/>
    </source>
</evidence>
<evidence type="ECO:0000256" key="5">
    <source>
        <dbReference type="PROSITE-ProRule" id="PRU00042"/>
    </source>
</evidence>
<dbReference type="PROSITE" id="PS00028">
    <property type="entry name" value="ZINC_FINGER_C2H2_1"/>
    <property type="match status" value="8"/>
</dbReference>
<keyword evidence="7" id="KW-0732">Signal</keyword>
<evidence type="ECO:0000259" key="8">
    <source>
        <dbReference type="PROSITE" id="PS50157"/>
    </source>
</evidence>
<feature type="domain" description="ZAD" evidence="9">
    <location>
        <begin position="30"/>
        <end position="102"/>
    </location>
</feature>
<name>A0ABN8EGG7_CHISP</name>
<dbReference type="PANTHER" id="PTHR24379:SF127">
    <property type="entry name" value="BLOODY FINGERS-RELATED"/>
    <property type="match status" value="1"/>
</dbReference>
<sequence>MTETINYFLFCLIIWMVKRVCYKKMSRNLFACRGCLATDTKLYDLYEKQLLDVFRDVVGSPFQDIESDSLPSYICSCCKALLLKYTTFRSRCRRAQQVLEEVEFHGGQLTTDFIASIDRPYYGLNMNLTTSNPVTMDSEDVDNETEVEYINSCTEDKPFVKLVFFEESEQNDENVLHNVCDEYVIEDLDNNDPEFENMNPEVVERANVDEVNCNAPEFWCTYCGESFLNDVGLRNHKKKTHFDVPMREFLCDTCEVPFLNAEALREHCSGLCTPNPCVHCGMSFESELYLKFHILHVHRKVKRNMLKCDACYTEFVSARALSTHLSLTHSTCRGLSSCVQCGKSFITPGLMKKHVADKHEGKEFVCQKCGKTFPTVHTYGKHYELIHMKHKNRRPTRLTGPKKWGVVSVAGATLIAGCSGEDDRSDEADREDGSVVCEFCGKICMNSSLLEYHQLIHTREKPYKCVICQKGFTTPILLKQHIRVHTGERPHKCEYCPKMFKSRSALNRHTLVHTGERRHVCQLCNRAFMTSTHIKTHIKKIHLDPQPLKNRRGRCNYKVETYIDP</sequence>
<feature type="domain" description="C2H2-type" evidence="8">
    <location>
        <begin position="306"/>
        <end position="334"/>
    </location>
</feature>
<keyword evidence="3 5" id="KW-0863">Zinc-finger</keyword>
<dbReference type="Pfam" id="PF00096">
    <property type="entry name" value="zf-C2H2"/>
    <property type="match status" value="2"/>
</dbReference>
<feature type="domain" description="C2H2-type" evidence="8">
    <location>
        <begin position="463"/>
        <end position="490"/>
    </location>
</feature>
<accession>A0ABN8EGG7</accession>
<evidence type="ECO:0000256" key="6">
    <source>
        <dbReference type="PROSITE-ProRule" id="PRU01263"/>
    </source>
</evidence>
<evidence type="ECO:0000313" key="10">
    <source>
        <dbReference type="EMBL" id="CAH0688214.1"/>
    </source>
</evidence>
<dbReference type="EMBL" id="OU963920">
    <property type="protein sequence ID" value="CAH0688214.1"/>
    <property type="molecule type" value="Genomic_DNA"/>
</dbReference>
<dbReference type="Pfam" id="PF07776">
    <property type="entry name" value="zf-AD"/>
    <property type="match status" value="1"/>
</dbReference>
<dbReference type="InterPro" id="IPR012934">
    <property type="entry name" value="Znf_AD"/>
</dbReference>
<feature type="binding site" evidence="6">
    <location>
        <position position="32"/>
    </location>
    <ligand>
        <name>Zn(2+)</name>
        <dbReference type="ChEBI" id="CHEBI:29105"/>
    </ligand>
</feature>
<feature type="domain" description="C2H2-type" evidence="8">
    <location>
        <begin position="336"/>
        <end position="364"/>
    </location>
</feature>
<evidence type="ECO:0000256" key="4">
    <source>
        <dbReference type="ARBA" id="ARBA00022833"/>
    </source>
</evidence>
<keyword evidence="1 6" id="KW-0479">Metal-binding</keyword>
<feature type="binding site" evidence="6">
    <location>
        <position position="78"/>
    </location>
    <ligand>
        <name>Zn(2+)</name>
        <dbReference type="ChEBI" id="CHEBI:29105"/>
    </ligand>
</feature>
<dbReference type="InterPro" id="IPR036236">
    <property type="entry name" value="Znf_C2H2_sf"/>
</dbReference>
<evidence type="ECO:0000313" key="11">
    <source>
        <dbReference type="Proteomes" id="UP001153292"/>
    </source>
</evidence>
<feature type="binding site" evidence="6">
    <location>
        <position position="75"/>
    </location>
    <ligand>
        <name>Zn(2+)</name>
        <dbReference type="ChEBI" id="CHEBI:29105"/>
    </ligand>
</feature>
<feature type="signal peptide" evidence="7">
    <location>
        <begin position="1"/>
        <end position="22"/>
    </location>
</feature>
<feature type="binding site" evidence="6">
    <location>
        <position position="35"/>
    </location>
    <ligand>
        <name>Zn(2+)</name>
        <dbReference type="ChEBI" id="CHEBI:29105"/>
    </ligand>
</feature>
<reference evidence="10" key="1">
    <citation type="submission" date="2021-12" db="EMBL/GenBank/DDBJ databases">
        <authorList>
            <person name="King R."/>
        </authorList>
    </citation>
    <scope>NUCLEOTIDE SEQUENCE</scope>
</reference>
<dbReference type="SUPFAM" id="SSF57716">
    <property type="entry name" value="Glucocorticoid receptor-like (DNA-binding domain)"/>
    <property type="match status" value="1"/>
</dbReference>
<dbReference type="PROSITE" id="PS51915">
    <property type="entry name" value="ZAD"/>
    <property type="match status" value="1"/>
</dbReference>
<evidence type="ECO:0000256" key="2">
    <source>
        <dbReference type="ARBA" id="ARBA00022737"/>
    </source>
</evidence>
<keyword evidence="4 6" id="KW-0862">Zinc</keyword>
<dbReference type="SMART" id="SM00868">
    <property type="entry name" value="zf-AD"/>
    <property type="match status" value="1"/>
</dbReference>
<dbReference type="SMART" id="SM00355">
    <property type="entry name" value="ZnF_C2H2"/>
    <property type="match status" value="10"/>
</dbReference>
<proteinExistence type="predicted"/>
<evidence type="ECO:0000256" key="3">
    <source>
        <dbReference type="ARBA" id="ARBA00022771"/>
    </source>
</evidence>
<feature type="domain" description="C2H2-type" evidence="8">
    <location>
        <begin position="435"/>
        <end position="462"/>
    </location>
</feature>
<organism evidence="10 11">
    <name type="scientific">Chilo suppressalis</name>
    <name type="common">Asiatic rice borer moth</name>
    <dbReference type="NCBI Taxonomy" id="168631"/>
    <lineage>
        <taxon>Eukaryota</taxon>
        <taxon>Metazoa</taxon>
        <taxon>Ecdysozoa</taxon>
        <taxon>Arthropoda</taxon>
        <taxon>Hexapoda</taxon>
        <taxon>Insecta</taxon>
        <taxon>Pterygota</taxon>
        <taxon>Neoptera</taxon>
        <taxon>Endopterygota</taxon>
        <taxon>Lepidoptera</taxon>
        <taxon>Glossata</taxon>
        <taxon>Ditrysia</taxon>
        <taxon>Pyraloidea</taxon>
        <taxon>Crambidae</taxon>
        <taxon>Crambinae</taxon>
        <taxon>Chilo</taxon>
    </lineage>
</organism>
<evidence type="ECO:0000256" key="1">
    <source>
        <dbReference type="ARBA" id="ARBA00022723"/>
    </source>
</evidence>